<evidence type="ECO:0000313" key="2">
    <source>
        <dbReference type="EMBL" id="RMD03163.1"/>
    </source>
</evidence>
<evidence type="ECO:0000313" key="3">
    <source>
        <dbReference type="Proteomes" id="UP000277999"/>
    </source>
</evidence>
<organism evidence="2 3">
    <name type="scientific">Clostridium autoethanogenum</name>
    <dbReference type="NCBI Taxonomy" id="84023"/>
    <lineage>
        <taxon>Bacteria</taxon>
        <taxon>Bacillati</taxon>
        <taxon>Bacillota</taxon>
        <taxon>Clostridia</taxon>
        <taxon>Eubacteriales</taxon>
        <taxon>Clostridiaceae</taxon>
        <taxon>Clostridium</taxon>
    </lineage>
</organism>
<dbReference type="InterPro" id="IPR018676">
    <property type="entry name" value="DUF2149"/>
</dbReference>
<sequence>MRRRLIKSRRKNNRQAINPMESVVNLIDIMLIFACGLMVSIASLWNIKMNASNQINKTKSNSYQDMGQVYEDPVTKKMYIIKTDESKSKDTSKTGVK</sequence>
<name>A0A3M0SXN7_9CLOT</name>
<dbReference type="RefSeq" id="WP_013239248.1">
    <property type="nucleotide sequence ID" value="NZ_CP110420.1"/>
</dbReference>
<keyword evidence="1" id="KW-0472">Membrane</keyword>
<feature type="transmembrane region" description="Helical" evidence="1">
    <location>
        <begin position="21"/>
        <end position="45"/>
    </location>
</feature>
<evidence type="ECO:0000256" key="1">
    <source>
        <dbReference type="SAM" id="Phobius"/>
    </source>
</evidence>
<dbReference type="AlphaFoldDB" id="A0A3M0SXN7"/>
<keyword evidence="1" id="KW-0812">Transmembrane</keyword>
<keyword evidence="1" id="KW-1133">Transmembrane helix</keyword>
<dbReference type="EMBL" id="RFAQ01000007">
    <property type="protein sequence ID" value="RMD03163.1"/>
    <property type="molecule type" value="Genomic_DNA"/>
</dbReference>
<proteinExistence type="predicted"/>
<dbReference type="Proteomes" id="UP000277999">
    <property type="component" value="Unassembled WGS sequence"/>
</dbReference>
<protein>
    <submittedName>
        <fullName evidence="2">DUF2149 domain-containing protein</fullName>
    </submittedName>
</protein>
<accession>A0A3M0SXN7</accession>
<comment type="caution">
    <text evidence="2">The sequence shown here is derived from an EMBL/GenBank/DDBJ whole genome shotgun (WGS) entry which is preliminary data.</text>
</comment>
<dbReference type="Pfam" id="PF09919">
    <property type="entry name" value="DUF2149"/>
    <property type="match status" value="1"/>
</dbReference>
<reference evidence="2 3" key="1">
    <citation type="submission" date="2018-10" db="EMBL/GenBank/DDBJ databases">
        <title>Genome-centric metagenomics revealed C2 chemical producing, CO utilizing Clostridium with novel acetogenic gene cluster.</title>
        <authorList>
            <person name="Kang H."/>
            <person name="Park B."/>
            <person name="Choi I.G."/>
            <person name="Chang I.S."/>
        </authorList>
    </citation>
    <scope>NUCLEOTIDE SEQUENCE [LARGE SCALE GENOMIC DNA]</scope>
    <source>
        <strain evidence="2 3">H21-9</strain>
    </source>
</reference>
<gene>
    <name evidence="2" type="ORF">D9O40_04105</name>
</gene>